<evidence type="ECO:0000313" key="2">
    <source>
        <dbReference type="EMBL" id="KAK2100588.1"/>
    </source>
</evidence>
<dbReference type="Proteomes" id="UP001266305">
    <property type="component" value="Unassembled WGS sequence"/>
</dbReference>
<feature type="compositionally biased region" description="Polar residues" evidence="1">
    <location>
        <begin position="187"/>
        <end position="213"/>
    </location>
</feature>
<comment type="caution">
    <text evidence="2">The sequence shown here is derived from an EMBL/GenBank/DDBJ whole genome shotgun (WGS) entry which is preliminary data.</text>
</comment>
<dbReference type="EMBL" id="JASSZA010000010">
    <property type="protein sequence ID" value="KAK2100588.1"/>
    <property type="molecule type" value="Genomic_DNA"/>
</dbReference>
<reference evidence="2 3" key="1">
    <citation type="submission" date="2023-05" db="EMBL/GenBank/DDBJ databases">
        <title>B98-5 Cell Line De Novo Hybrid Assembly: An Optical Mapping Approach.</title>
        <authorList>
            <person name="Kananen K."/>
            <person name="Auerbach J.A."/>
            <person name="Kautto E."/>
            <person name="Blachly J.S."/>
        </authorList>
    </citation>
    <scope>NUCLEOTIDE SEQUENCE [LARGE SCALE GENOMIC DNA]</scope>
    <source>
        <strain evidence="2">B95-8</strain>
        <tissue evidence="2">Cell line</tissue>
    </source>
</reference>
<keyword evidence="3" id="KW-1185">Reference proteome</keyword>
<gene>
    <name evidence="2" type="ORF">P7K49_021936</name>
</gene>
<evidence type="ECO:0000313" key="3">
    <source>
        <dbReference type="Proteomes" id="UP001266305"/>
    </source>
</evidence>
<protein>
    <submittedName>
        <fullName evidence="2">Uncharacterized protein</fullName>
    </submittedName>
</protein>
<sequence>MGESGLRGAIFKGRLCPPFHRPPGRLLRALIRLPALPSARGDGAWLGALGAPRAASPKERSAQGCRRAHTGEAPLSHCHLCFAAGLAGAATCVRVRWRLLRPGSAPAGEGLQGDPSLFSSQADITRAAASGNSFNRRPPPPSPDAAWAAGVAIVSPEARVAPGDGAETRDAPPSPPPWSNPWRSLLTPRSTCFNSHSPPSSQAGTPTPSSHDWGSQAPRNRAAETRWWCSLNAAQLRALPRRSPNKSPAFNYSARLILMQLPGGGGREAAELAEVSGGGRFSTHSALLSSSFRMGLC</sequence>
<name>A0ABQ9UU28_SAGOE</name>
<feature type="region of interest" description="Disordered" evidence="1">
    <location>
        <begin position="161"/>
        <end position="219"/>
    </location>
</feature>
<accession>A0ABQ9UU28</accession>
<evidence type="ECO:0000256" key="1">
    <source>
        <dbReference type="SAM" id="MobiDB-lite"/>
    </source>
</evidence>
<organism evidence="2 3">
    <name type="scientific">Saguinus oedipus</name>
    <name type="common">Cotton-top tamarin</name>
    <name type="synonym">Oedipomidas oedipus</name>
    <dbReference type="NCBI Taxonomy" id="9490"/>
    <lineage>
        <taxon>Eukaryota</taxon>
        <taxon>Metazoa</taxon>
        <taxon>Chordata</taxon>
        <taxon>Craniata</taxon>
        <taxon>Vertebrata</taxon>
        <taxon>Euteleostomi</taxon>
        <taxon>Mammalia</taxon>
        <taxon>Eutheria</taxon>
        <taxon>Euarchontoglires</taxon>
        <taxon>Primates</taxon>
        <taxon>Haplorrhini</taxon>
        <taxon>Platyrrhini</taxon>
        <taxon>Cebidae</taxon>
        <taxon>Callitrichinae</taxon>
        <taxon>Saguinus</taxon>
    </lineage>
</organism>
<proteinExistence type="predicted"/>